<feature type="chain" id="PRO_5046295285" description="NEAT domain-containing protein" evidence="1">
    <location>
        <begin position="23"/>
        <end position="173"/>
    </location>
</feature>
<comment type="caution">
    <text evidence="2">The sequence shown here is derived from an EMBL/GenBank/DDBJ whole genome shotgun (WGS) entry which is preliminary data.</text>
</comment>
<reference evidence="2 3" key="1">
    <citation type="submission" date="2011-08" db="EMBL/GenBank/DDBJ databases">
        <title>The Genome Sequence of Selenomonas noxia F0398.</title>
        <authorList>
            <consortium name="The Broad Institute Genome Sequencing Platform"/>
            <person name="Earl A."/>
            <person name="Ward D."/>
            <person name="Feldgarden M."/>
            <person name="Gevers D."/>
            <person name="Izard J."/>
            <person name="Ganesan A."/>
            <person name="Blanton J.M."/>
            <person name="Baranova O.V."/>
            <person name="Tanner A.C."/>
            <person name="Dewhirst F.E."/>
            <person name="Young S.K."/>
            <person name="Zeng Q."/>
            <person name="Gargeya S."/>
            <person name="Fitzgerald M."/>
            <person name="Haas B."/>
            <person name="Abouelleil A."/>
            <person name="Alvarado L."/>
            <person name="Arachchi H.M."/>
            <person name="Berlin A."/>
            <person name="Brown A."/>
            <person name="Chapman S.B."/>
            <person name="Chen Z."/>
            <person name="Dunbar C."/>
            <person name="Freedman E."/>
            <person name="Gearin G."/>
            <person name="Gellesch M."/>
            <person name="Goldberg J."/>
            <person name="Griggs A."/>
            <person name="Gujja S."/>
            <person name="Heiman D."/>
            <person name="Howarth C."/>
            <person name="Larson L."/>
            <person name="Lui A."/>
            <person name="MacDonald P.J.P."/>
            <person name="Montmayeur A."/>
            <person name="Murphy C."/>
            <person name="Neiman D."/>
            <person name="Pearson M."/>
            <person name="Priest M."/>
            <person name="Roberts A."/>
            <person name="Saif S."/>
            <person name="Shea T."/>
            <person name="Shenoy N."/>
            <person name="Sisk P."/>
            <person name="Stolte C."/>
            <person name="Sykes S."/>
            <person name="Wortman J."/>
            <person name="Nusbaum C."/>
            <person name="Birren B."/>
        </authorList>
    </citation>
    <scope>NUCLEOTIDE SEQUENCE [LARGE SCALE GENOMIC DNA]</scope>
    <source>
        <strain evidence="2 3">F0398</strain>
    </source>
</reference>
<keyword evidence="1" id="KW-0732">Signal</keyword>
<sequence length="173" mass="19758">MLKRLGVMCLWVYISLCSMVLAAPVAPTYAEQTLDNPIDGGFLLQKTATGAIVVPHNYPLVVQFSVYYQENEFYFGDISLLQFNKKPPVDIKQVILLSDFRTIELPDKDHKRDTGLEYTTDAFMIPSSLGGNLKGFFRLPSSKIVLRIIDNKNMLHDYFLDMDFIEQIKKTLL</sequence>
<dbReference type="Proteomes" id="UP000003175">
    <property type="component" value="Unassembled WGS sequence"/>
</dbReference>
<name>A0ABN0DRT1_9FIRM</name>
<accession>A0ABN0DRT1</accession>
<dbReference type="GeneID" id="84786405"/>
<dbReference type="RefSeq" id="WP_006695777.1">
    <property type="nucleotide sequence ID" value="NZ_JH376857.1"/>
</dbReference>
<proteinExistence type="predicted"/>
<feature type="signal peptide" evidence="1">
    <location>
        <begin position="1"/>
        <end position="22"/>
    </location>
</feature>
<evidence type="ECO:0000313" key="2">
    <source>
        <dbReference type="EMBL" id="EHG25722.1"/>
    </source>
</evidence>
<protein>
    <recommendedName>
        <fullName evidence="4">NEAT domain-containing protein</fullName>
    </recommendedName>
</protein>
<gene>
    <name evidence="2" type="ORF">HMPREF9432_00223</name>
</gene>
<organism evidence="2 3">
    <name type="scientific">Selenomonas noxia F0398</name>
    <dbReference type="NCBI Taxonomy" id="702437"/>
    <lineage>
        <taxon>Bacteria</taxon>
        <taxon>Bacillati</taxon>
        <taxon>Bacillota</taxon>
        <taxon>Negativicutes</taxon>
        <taxon>Selenomonadales</taxon>
        <taxon>Selenomonadaceae</taxon>
        <taxon>Selenomonas</taxon>
    </lineage>
</organism>
<evidence type="ECO:0008006" key="4">
    <source>
        <dbReference type="Google" id="ProtNLM"/>
    </source>
</evidence>
<keyword evidence="3" id="KW-1185">Reference proteome</keyword>
<dbReference type="EMBL" id="ADGH01000003">
    <property type="protein sequence ID" value="EHG25722.1"/>
    <property type="molecule type" value="Genomic_DNA"/>
</dbReference>
<evidence type="ECO:0000313" key="3">
    <source>
        <dbReference type="Proteomes" id="UP000003175"/>
    </source>
</evidence>
<evidence type="ECO:0000256" key="1">
    <source>
        <dbReference type="SAM" id="SignalP"/>
    </source>
</evidence>